<proteinExistence type="predicted"/>
<dbReference type="RefSeq" id="WP_310030190.1">
    <property type="nucleotide sequence ID" value="NZ_JAVDRL010000003.1"/>
</dbReference>
<gene>
    <name evidence="1" type="ORF">J2800_001353</name>
</gene>
<dbReference type="Proteomes" id="UP001262754">
    <property type="component" value="Unassembled WGS sequence"/>
</dbReference>
<sequence length="67" mass="7432">MTDRPSDFELNATARALFAAGMRHGWWPAHLRAYDDLDPIGRDEFNAIVEHVLAVAAKARAEESAPL</sequence>
<comment type="caution">
    <text evidence="1">The sequence shown here is derived from an EMBL/GenBank/DDBJ whole genome shotgun (WGS) entry which is preliminary data.</text>
</comment>
<name>A0ABU1MX37_9CAUL</name>
<dbReference type="EMBL" id="JAVDRL010000003">
    <property type="protein sequence ID" value="MDR6530617.1"/>
    <property type="molecule type" value="Genomic_DNA"/>
</dbReference>
<reference evidence="1 2" key="1">
    <citation type="submission" date="2023-07" db="EMBL/GenBank/DDBJ databases">
        <title>Sorghum-associated microbial communities from plants grown in Nebraska, USA.</title>
        <authorList>
            <person name="Schachtman D."/>
        </authorList>
    </citation>
    <scope>NUCLEOTIDE SEQUENCE [LARGE SCALE GENOMIC DNA]</scope>
    <source>
        <strain evidence="1 2">DS2154</strain>
    </source>
</reference>
<organism evidence="1 2">
    <name type="scientific">Caulobacter rhizosphaerae</name>
    <dbReference type="NCBI Taxonomy" id="2010972"/>
    <lineage>
        <taxon>Bacteria</taxon>
        <taxon>Pseudomonadati</taxon>
        <taxon>Pseudomonadota</taxon>
        <taxon>Alphaproteobacteria</taxon>
        <taxon>Caulobacterales</taxon>
        <taxon>Caulobacteraceae</taxon>
        <taxon>Caulobacter</taxon>
    </lineage>
</organism>
<keyword evidence="2" id="KW-1185">Reference proteome</keyword>
<evidence type="ECO:0000313" key="2">
    <source>
        <dbReference type="Proteomes" id="UP001262754"/>
    </source>
</evidence>
<accession>A0ABU1MX37</accession>
<evidence type="ECO:0000313" key="1">
    <source>
        <dbReference type="EMBL" id="MDR6530617.1"/>
    </source>
</evidence>
<protein>
    <submittedName>
        <fullName evidence="1">Uncharacterized protein</fullName>
    </submittedName>
</protein>